<dbReference type="PANTHER" id="PTHR45641">
    <property type="entry name" value="TETRATRICOPEPTIDE REPEAT PROTEIN (AFU_ORTHOLOGUE AFUA_6G03870)"/>
    <property type="match status" value="1"/>
</dbReference>
<sequence>MQQFWETRDRLMRTGSVERMETFLTQWQQKMETKGNFLDWASVTNEKGLFYRKIGLFEESISVMESLRKALLKERGRHSPEYASLLNNLGGTYRKMGDKDTAIALFEESLAIYKAQARLNVSVCASLYLNLSQVYQEKGELEKAAKRLEESLRYFLLSGRQKDVGRVYYQLAFLYYRMDEGDKTDQYIEKALSEFRLHGDRKNPYYAAALNGLGGILYQKAAYEKAAQVYHEAAAYLLKFYGKTHEYAINRQHEAWALRGMGRIQDAREALLEAGIVCKGLYGKENEKVRAVYDELAMIDKELAEHRERATSAPI</sequence>
<evidence type="ECO:0000256" key="1">
    <source>
        <dbReference type="ARBA" id="ARBA00022737"/>
    </source>
</evidence>
<evidence type="ECO:0000256" key="2">
    <source>
        <dbReference type="ARBA" id="ARBA00022803"/>
    </source>
</evidence>
<evidence type="ECO:0000313" key="5">
    <source>
        <dbReference type="Proteomes" id="UP000007093"/>
    </source>
</evidence>
<dbReference type="PATRIC" id="fig|568816.4.peg.1955"/>
<dbReference type="AlphaFoldDB" id="G4Q4W8"/>
<feature type="repeat" description="TPR" evidence="3">
    <location>
        <begin position="83"/>
        <end position="116"/>
    </location>
</feature>
<dbReference type="SMART" id="SM00028">
    <property type="entry name" value="TPR"/>
    <property type="match status" value="4"/>
</dbReference>
<proteinExistence type="predicted"/>
<dbReference type="STRING" id="568816.Acin_2017"/>
<dbReference type="HOGENOM" id="CLU_881733_0_0_9"/>
<keyword evidence="5" id="KW-1185">Reference proteome</keyword>
<evidence type="ECO:0000313" key="4">
    <source>
        <dbReference type="EMBL" id="AEQ23223.1"/>
    </source>
</evidence>
<keyword evidence="2 3" id="KW-0802">TPR repeat</keyword>
<accession>G4Q4W8</accession>
<dbReference type="Pfam" id="PF13181">
    <property type="entry name" value="TPR_8"/>
    <property type="match status" value="1"/>
</dbReference>
<dbReference type="KEGG" id="ain:Acin_2017"/>
<name>G4Q4W8_ACIIR</name>
<dbReference type="InParanoid" id="G4Q4W8"/>
<dbReference type="InterPro" id="IPR011990">
    <property type="entry name" value="TPR-like_helical_dom_sf"/>
</dbReference>
<dbReference type="Pfam" id="PF13424">
    <property type="entry name" value="TPR_12"/>
    <property type="match status" value="1"/>
</dbReference>
<keyword evidence="1" id="KW-0677">Repeat</keyword>
<evidence type="ECO:0000256" key="3">
    <source>
        <dbReference type="PROSITE-ProRule" id="PRU00339"/>
    </source>
</evidence>
<organism evidence="4 5">
    <name type="scientific">Acidaminococcus intestini (strain RyC-MR95)</name>
    <dbReference type="NCBI Taxonomy" id="568816"/>
    <lineage>
        <taxon>Bacteria</taxon>
        <taxon>Bacillati</taxon>
        <taxon>Bacillota</taxon>
        <taxon>Negativicutes</taxon>
        <taxon>Acidaminococcales</taxon>
        <taxon>Acidaminococcaceae</taxon>
        <taxon>Acidaminococcus</taxon>
    </lineage>
</organism>
<dbReference type="SUPFAM" id="SSF48452">
    <property type="entry name" value="TPR-like"/>
    <property type="match status" value="2"/>
</dbReference>
<dbReference type="InterPro" id="IPR019734">
    <property type="entry name" value="TPR_rpt"/>
</dbReference>
<dbReference type="PANTHER" id="PTHR45641:SF19">
    <property type="entry name" value="NEPHROCYSTIN-3"/>
    <property type="match status" value="1"/>
</dbReference>
<dbReference type="eggNOG" id="COG0457">
    <property type="taxonomic scope" value="Bacteria"/>
</dbReference>
<dbReference type="Proteomes" id="UP000007093">
    <property type="component" value="Chromosome"/>
</dbReference>
<dbReference type="EMBL" id="CP003058">
    <property type="protein sequence ID" value="AEQ23223.1"/>
    <property type="molecule type" value="Genomic_DNA"/>
</dbReference>
<dbReference type="Gene3D" id="1.25.40.10">
    <property type="entry name" value="Tetratricopeptide repeat domain"/>
    <property type="match status" value="2"/>
</dbReference>
<dbReference type="PROSITE" id="PS50005">
    <property type="entry name" value="TPR"/>
    <property type="match status" value="1"/>
</dbReference>
<protein>
    <submittedName>
        <fullName evidence="4">Uncharacterized protein</fullName>
    </submittedName>
</protein>
<reference evidence="4 5" key="1">
    <citation type="journal article" date="2011" name="J. Bacteriol.">
        <title>Complete genome sequence of Acidaminococcus intestini RYC-MR95, a Gram-negative bacterium from the phylum Firmicutes.</title>
        <authorList>
            <person name="D'Auria G."/>
            <person name="Galan J.C."/>
            <person name="Rodriguez-Alcayna M."/>
            <person name="Moya A."/>
            <person name="Baquero F."/>
            <person name="Latorre A."/>
        </authorList>
    </citation>
    <scope>NUCLEOTIDE SEQUENCE [LARGE SCALE GENOMIC DNA]</scope>
    <source>
        <strain evidence="4 5">RyC-MR95</strain>
    </source>
</reference>
<gene>
    <name evidence="4" type="ordered locus">Acin_2017</name>
</gene>